<evidence type="ECO:0000256" key="1">
    <source>
        <dbReference type="ARBA" id="ARBA00001798"/>
    </source>
</evidence>
<keyword evidence="16" id="KW-1185">Reference proteome</keyword>
<comment type="similarity">
    <text evidence="3">Belongs to the RBR family. Ariadne subfamily.</text>
</comment>
<evidence type="ECO:0000256" key="11">
    <source>
        <dbReference type="PROSITE-ProRule" id="PRU00175"/>
    </source>
</evidence>
<dbReference type="SUPFAM" id="SSF57850">
    <property type="entry name" value="RING/U-box"/>
    <property type="match status" value="2"/>
</dbReference>
<evidence type="ECO:0000256" key="6">
    <source>
        <dbReference type="ARBA" id="ARBA00022723"/>
    </source>
</evidence>
<sequence length="455" mass="51695">MTRLIQQYSDLELASRMQLEELLGITIELAKGCDLQQDKSTSGIESGEDFRYDALFRAPQLDQGEGRRSQMDRVRDCDLNDILNDCQDHQTANIGVDDSWDSKKEDFRPSVPPLISEFEDLQQMPGSRSDYPDPLPQQPRVDNLHHGGDFPSEEASEEFDSISLADAISEHDEKFARFLSSLPDSEWDVRGRLLDDPFQFPPDHAANRTLKGKACLFDDEGSSTPTYLSCEKLWSITPETCKICFDAEITFDNSHCVNDKCNHRFCTVCLRQHAETVIKSSDKWEIPCPEVGCAESFSMELCESMLPVDALDQIAQRQVENVISNWERVYCPYEDCSFLQLRPDVPEPAEPSGSQRAAIGAVECLSCHRLFCLECQVPWHSNLTCEEYECFSDDEKSDLLLIRGLAKDNNWQRCACGHLVERNQGCNHMKCRCGKEFCYICGDAWSHHHTCQGKA</sequence>
<evidence type="ECO:0000313" key="16">
    <source>
        <dbReference type="Proteomes" id="UP001605036"/>
    </source>
</evidence>
<protein>
    <recommendedName>
        <fullName evidence="4">RBR-type E3 ubiquitin transferase</fullName>
        <ecNumber evidence="4">2.3.2.31</ecNumber>
    </recommendedName>
</protein>
<evidence type="ECO:0000256" key="5">
    <source>
        <dbReference type="ARBA" id="ARBA00022679"/>
    </source>
</evidence>
<proteinExistence type="inferred from homology"/>
<dbReference type="CDD" id="cd22582">
    <property type="entry name" value="BRcat_RBR_unk"/>
    <property type="match status" value="1"/>
</dbReference>
<organism evidence="15 16">
    <name type="scientific">Riccia fluitans</name>
    <dbReference type="NCBI Taxonomy" id="41844"/>
    <lineage>
        <taxon>Eukaryota</taxon>
        <taxon>Viridiplantae</taxon>
        <taxon>Streptophyta</taxon>
        <taxon>Embryophyta</taxon>
        <taxon>Marchantiophyta</taxon>
        <taxon>Marchantiopsida</taxon>
        <taxon>Marchantiidae</taxon>
        <taxon>Marchantiales</taxon>
        <taxon>Ricciaceae</taxon>
        <taxon>Riccia</taxon>
    </lineage>
</organism>
<dbReference type="InterPro" id="IPR001841">
    <property type="entry name" value="Znf_RING"/>
</dbReference>
<keyword evidence="7" id="KW-0677">Repeat</keyword>
<comment type="caution">
    <text evidence="15">The sequence shown here is derived from an EMBL/GenBank/DDBJ whole genome shotgun (WGS) entry which is preliminary data.</text>
</comment>
<dbReference type="GO" id="GO:0061630">
    <property type="term" value="F:ubiquitin protein ligase activity"/>
    <property type="evidence" value="ECO:0007669"/>
    <property type="project" value="UniProtKB-EC"/>
</dbReference>
<evidence type="ECO:0000256" key="9">
    <source>
        <dbReference type="ARBA" id="ARBA00022786"/>
    </source>
</evidence>
<dbReference type="GO" id="GO:0008270">
    <property type="term" value="F:zinc ion binding"/>
    <property type="evidence" value="ECO:0007669"/>
    <property type="project" value="UniProtKB-KW"/>
</dbReference>
<reference evidence="15 16" key="1">
    <citation type="submission" date="2024-09" db="EMBL/GenBank/DDBJ databases">
        <title>Chromosome-scale assembly of Riccia fluitans.</title>
        <authorList>
            <person name="Paukszto L."/>
            <person name="Sawicki J."/>
            <person name="Karawczyk K."/>
            <person name="Piernik-Szablinska J."/>
            <person name="Szczecinska M."/>
            <person name="Mazdziarz M."/>
        </authorList>
    </citation>
    <scope>NUCLEOTIDE SEQUENCE [LARGE SCALE GENOMIC DNA]</scope>
    <source>
        <strain evidence="15">Rf_01</strain>
        <tissue evidence="15">Aerial parts of the thallus</tissue>
    </source>
</reference>
<dbReference type="PROSITE" id="PS00518">
    <property type="entry name" value="ZF_RING_1"/>
    <property type="match status" value="1"/>
</dbReference>
<keyword evidence="6" id="KW-0479">Metal-binding</keyword>
<dbReference type="Pfam" id="PF01485">
    <property type="entry name" value="IBR"/>
    <property type="match status" value="2"/>
</dbReference>
<dbReference type="InterPro" id="IPR013083">
    <property type="entry name" value="Znf_RING/FYVE/PHD"/>
</dbReference>
<evidence type="ECO:0000313" key="15">
    <source>
        <dbReference type="EMBL" id="KAL2620015.1"/>
    </source>
</evidence>
<gene>
    <name evidence="15" type="ORF">R1flu_000220</name>
</gene>
<dbReference type="AlphaFoldDB" id="A0ABD1Y096"/>
<evidence type="ECO:0000256" key="7">
    <source>
        <dbReference type="ARBA" id="ARBA00022737"/>
    </source>
</evidence>
<evidence type="ECO:0000256" key="3">
    <source>
        <dbReference type="ARBA" id="ARBA00005884"/>
    </source>
</evidence>
<dbReference type="EC" id="2.3.2.31" evidence="4"/>
<feature type="domain" description="RING-type" evidence="13">
    <location>
        <begin position="241"/>
        <end position="289"/>
    </location>
</feature>
<keyword evidence="5" id="KW-0808">Transferase</keyword>
<keyword evidence="9" id="KW-0833">Ubl conjugation pathway</keyword>
<dbReference type="Gene3D" id="1.20.120.1750">
    <property type="match status" value="1"/>
</dbReference>
<accession>A0ABD1Y096</accession>
<keyword evidence="8 11" id="KW-0863">Zinc-finger</keyword>
<dbReference type="PROSITE" id="PS51873">
    <property type="entry name" value="TRIAD"/>
    <property type="match status" value="1"/>
</dbReference>
<dbReference type="SMART" id="SM00647">
    <property type="entry name" value="IBR"/>
    <property type="match status" value="2"/>
</dbReference>
<dbReference type="CDD" id="cd22584">
    <property type="entry name" value="Rcat_RBR_unk"/>
    <property type="match status" value="1"/>
</dbReference>
<feature type="region of interest" description="Disordered" evidence="12">
    <location>
        <begin position="124"/>
        <end position="155"/>
    </location>
</feature>
<evidence type="ECO:0000256" key="2">
    <source>
        <dbReference type="ARBA" id="ARBA00003976"/>
    </source>
</evidence>
<feature type="domain" description="RING-type" evidence="14">
    <location>
        <begin position="237"/>
        <end position="455"/>
    </location>
</feature>
<evidence type="ECO:0000256" key="8">
    <source>
        <dbReference type="ARBA" id="ARBA00022771"/>
    </source>
</evidence>
<comment type="function">
    <text evidence="2">Might act as an E3 ubiquitin-protein ligase, or as part of E3 complex, which accepts ubiquitin from specific E2 ubiquitin-conjugating enzymes and then transfers it to substrates.</text>
</comment>
<evidence type="ECO:0000256" key="4">
    <source>
        <dbReference type="ARBA" id="ARBA00012251"/>
    </source>
</evidence>
<evidence type="ECO:0000256" key="10">
    <source>
        <dbReference type="ARBA" id="ARBA00022833"/>
    </source>
</evidence>
<dbReference type="InterPro" id="IPR031127">
    <property type="entry name" value="E3_UB_ligase_RBR"/>
</dbReference>
<dbReference type="EMBL" id="JBHFFA010000006">
    <property type="protein sequence ID" value="KAL2620015.1"/>
    <property type="molecule type" value="Genomic_DNA"/>
</dbReference>
<keyword evidence="10" id="KW-0862">Zinc</keyword>
<evidence type="ECO:0000259" key="13">
    <source>
        <dbReference type="PROSITE" id="PS50089"/>
    </source>
</evidence>
<dbReference type="PROSITE" id="PS50089">
    <property type="entry name" value="ZF_RING_2"/>
    <property type="match status" value="1"/>
</dbReference>
<dbReference type="InterPro" id="IPR002867">
    <property type="entry name" value="IBR_dom"/>
</dbReference>
<dbReference type="InterPro" id="IPR017907">
    <property type="entry name" value="Znf_RING_CS"/>
</dbReference>
<evidence type="ECO:0000259" key="14">
    <source>
        <dbReference type="PROSITE" id="PS51873"/>
    </source>
</evidence>
<dbReference type="Proteomes" id="UP001605036">
    <property type="component" value="Unassembled WGS sequence"/>
</dbReference>
<dbReference type="SMART" id="SM00184">
    <property type="entry name" value="RING"/>
    <property type="match status" value="1"/>
</dbReference>
<dbReference type="Gene3D" id="3.30.40.10">
    <property type="entry name" value="Zinc/RING finger domain, C3HC4 (zinc finger)"/>
    <property type="match status" value="1"/>
</dbReference>
<comment type="catalytic activity">
    <reaction evidence="1">
        <text>[E2 ubiquitin-conjugating enzyme]-S-ubiquitinyl-L-cysteine + [acceptor protein]-L-lysine = [E2 ubiquitin-conjugating enzyme]-L-cysteine + [acceptor protein]-N(6)-ubiquitinyl-L-lysine.</text>
        <dbReference type="EC" id="2.3.2.31"/>
    </reaction>
</comment>
<dbReference type="InterPro" id="IPR044066">
    <property type="entry name" value="TRIAD_supradom"/>
</dbReference>
<dbReference type="PANTHER" id="PTHR11685">
    <property type="entry name" value="RBR FAMILY RING FINGER AND IBR DOMAIN-CONTAINING"/>
    <property type="match status" value="1"/>
</dbReference>
<evidence type="ECO:0000256" key="12">
    <source>
        <dbReference type="SAM" id="MobiDB-lite"/>
    </source>
</evidence>
<name>A0ABD1Y096_9MARC</name>